<dbReference type="AlphaFoldDB" id="A0A2V1HNT3"/>
<dbReference type="Pfam" id="PF13829">
    <property type="entry name" value="DUF4191"/>
    <property type="match status" value="1"/>
</dbReference>
<evidence type="ECO:0000313" key="3">
    <source>
        <dbReference type="Proteomes" id="UP000244893"/>
    </source>
</evidence>
<sequence>MARSSASSRPTEKEPGRFRQLWQVFKMTRRLDKRAVPYLIAVVILPIIASILVGIFTSDGNGFVIAIWVVAGVLLGILLGLIVLGRRAERAAYGQIAGEPGAVGAVLRSSLRRGWRGNEMPVAVNPKSKDAIYRAVGRPGVVLIAEGPKSRTNRMLDEERRKVSRVLPNVPVSVLHVGPDKDSIQLHNINRSLGKFKNTLTRAEVVAVSNRLSSLSGSQLPIPKGVDPLRVRPQRMR</sequence>
<dbReference type="RefSeq" id="WP_116756768.1">
    <property type="nucleotide sequence ID" value="NZ_JBHUEX010000001.1"/>
</dbReference>
<proteinExistence type="predicted"/>
<evidence type="ECO:0000256" key="1">
    <source>
        <dbReference type="SAM" id="Phobius"/>
    </source>
</evidence>
<accession>A0A2V1HNT3</accession>
<protein>
    <submittedName>
        <fullName evidence="2">DUF4191 domain-containing protein</fullName>
    </submittedName>
</protein>
<feature type="transmembrane region" description="Helical" evidence="1">
    <location>
        <begin position="35"/>
        <end position="56"/>
    </location>
</feature>
<dbReference type="InterPro" id="IPR025445">
    <property type="entry name" value="DUF4191"/>
</dbReference>
<feature type="transmembrane region" description="Helical" evidence="1">
    <location>
        <begin position="62"/>
        <end position="84"/>
    </location>
</feature>
<organism evidence="2 3">
    <name type="scientific">Amnibacterium flavum</name>
    <dbReference type="NCBI Taxonomy" id="2173173"/>
    <lineage>
        <taxon>Bacteria</taxon>
        <taxon>Bacillati</taxon>
        <taxon>Actinomycetota</taxon>
        <taxon>Actinomycetes</taxon>
        <taxon>Micrococcales</taxon>
        <taxon>Microbacteriaceae</taxon>
        <taxon>Amnibacterium</taxon>
    </lineage>
</organism>
<dbReference type="Proteomes" id="UP000244893">
    <property type="component" value="Unassembled WGS sequence"/>
</dbReference>
<keyword evidence="3" id="KW-1185">Reference proteome</keyword>
<keyword evidence="1" id="KW-0472">Membrane</keyword>
<keyword evidence="1" id="KW-0812">Transmembrane</keyword>
<evidence type="ECO:0000313" key="2">
    <source>
        <dbReference type="EMBL" id="PVZ94256.1"/>
    </source>
</evidence>
<name>A0A2V1HNT3_9MICO</name>
<comment type="caution">
    <text evidence="2">The sequence shown here is derived from an EMBL/GenBank/DDBJ whole genome shotgun (WGS) entry which is preliminary data.</text>
</comment>
<gene>
    <name evidence="2" type="ORF">DDQ50_10970</name>
</gene>
<keyword evidence="1" id="KW-1133">Transmembrane helix</keyword>
<dbReference type="OrthoDB" id="8479889at2"/>
<dbReference type="EMBL" id="QEOP01000002">
    <property type="protein sequence ID" value="PVZ94256.1"/>
    <property type="molecule type" value="Genomic_DNA"/>
</dbReference>
<reference evidence="2 3" key="1">
    <citation type="submission" date="2018-05" db="EMBL/GenBank/DDBJ databases">
        <title>Amnibacterium sp. M8JJ-5, whole genome shotgun sequence.</title>
        <authorList>
            <person name="Tuo L."/>
        </authorList>
    </citation>
    <scope>NUCLEOTIDE SEQUENCE [LARGE SCALE GENOMIC DNA]</scope>
    <source>
        <strain evidence="2 3">M8JJ-5</strain>
    </source>
</reference>